<dbReference type="Proteomes" id="UP000012174">
    <property type="component" value="Unassembled WGS sequence"/>
</dbReference>
<dbReference type="SUPFAM" id="SSF51735">
    <property type="entry name" value="NAD(P)-binding Rossmann-fold domains"/>
    <property type="match status" value="1"/>
</dbReference>
<dbReference type="GO" id="GO:0016616">
    <property type="term" value="F:oxidoreductase activity, acting on the CH-OH group of donors, NAD or NADP as acceptor"/>
    <property type="evidence" value="ECO:0007669"/>
    <property type="project" value="TreeGrafter"/>
</dbReference>
<reference evidence="2" key="1">
    <citation type="journal article" date="2013" name="Genome Announc.">
        <title>Draft genome sequence of the grapevine dieback fungus Eutypa lata UCR-EL1.</title>
        <authorList>
            <person name="Blanco-Ulate B."/>
            <person name="Rolshausen P.E."/>
            <person name="Cantu D."/>
        </authorList>
    </citation>
    <scope>NUCLEOTIDE SEQUENCE [LARGE SCALE GENOMIC DNA]</scope>
    <source>
        <strain evidence="2">UCR-EL1</strain>
    </source>
</reference>
<dbReference type="KEGG" id="ela:UCREL1_5960"/>
<dbReference type="PANTHER" id="PTHR45458">
    <property type="entry name" value="SHORT-CHAIN DEHYDROGENASE/REDUCTASE SDR"/>
    <property type="match status" value="1"/>
</dbReference>
<dbReference type="Gene3D" id="3.40.50.720">
    <property type="entry name" value="NAD(P)-binding Rossmann-like Domain"/>
    <property type="match status" value="1"/>
</dbReference>
<dbReference type="PRINTS" id="PR00081">
    <property type="entry name" value="GDHRDH"/>
</dbReference>
<keyword evidence="2" id="KW-1185">Reference proteome</keyword>
<sequence>MSTYLVSGTSRGLGIGLVKVLADMPPEKVNKVFAGTRSKDIPMALADVISGSEGRVEHIVLDVNSTESIKAAASKVAASLDGDGGLDYLINAAAIRDPHYVPDIENMDYLGECLSTNIVGTHEVICGFLPLLRRGKEKKILNFSSTLGQLTTAQTDPNFPSVPLPAYKISKAGTHMLTALWSNRLRDEGFCVWIQSPGNVKTDLAGGDVADLPVEVSAKEVIRIAQEARPEDTGRHRNIYVKGWEEGGGLGGRYDGEDLYW</sequence>
<accession>M7SL20</accession>
<dbReference type="PANTHER" id="PTHR45458:SF1">
    <property type="entry name" value="SHORT CHAIN DEHYDROGENASE"/>
    <property type="match status" value="1"/>
</dbReference>
<dbReference type="OrthoDB" id="7289984at2759"/>
<dbReference type="eggNOG" id="KOG1611">
    <property type="taxonomic scope" value="Eukaryota"/>
</dbReference>
<protein>
    <submittedName>
        <fullName evidence="1">Putative short chain oxidoreductase protein</fullName>
    </submittedName>
</protein>
<evidence type="ECO:0000313" key="1">
    <source>
        <dbReference type="EMBL" id="EMR67049.1"/>
    </source>
</evidence>
<dbReference type="HOGENOM" id="CLU_010194_9_1_1"/>
<proteinExistence type="predicted"/>
<dbReference type="AlphaFoldDB" id="M7SL20"/>
<dbReference type="EMBL" id="KB706540">
    <property type="protein sequence ID" value="EMR67049.1"/>
    <property type="molecule type" value="Genomic_DNA"/>
</dbReference>
<dbReference type="InterPro" id="IPR036291">
    <property type="entry name" value="NAD(P)-bd_dom_sf"/>
</dbReference>
<dbReference type="Pfam" id="PF00106">
    <property type="entry name" value="adh_short"/>
    <property type="match status" value="1"/>
</dbReference>
<evidence type="ECO:0000313" key="2">
    <source>
        <dbReference type="Proteomes" id="UP000012174"/>
    </source>
</evidence>
<name>M7SL20_EUTLA</name>
<dbReference type="InterPro" id="IPR052184">
    <property type="entry name" value="SDR_enzymes"/>
</dbReference>
<gene>
    <name evidence="1" type="ORF">UCREL1_5960</name>
</gene>
<dbReference type="OMA" id="FWASIEQ"/>
<dbReference type="InterPro" id="IPR002347">
    <property type="entry name" value="SDR_fam"/>
</dbReference>
<organism evidence="1 2">
    <name type="scientific">Eutypa lata (strain UCR-EL1)</name>
    <name type="common">Grapevine dieback disease fungus</name>
    <name type="synonym">Eutypa armeniacae</name>
    <dbReference type="NCBI Taxonomy" id="1287681"/>
    <lineage>
        <taxon>Eukaryota</taxon>
        <taxon>Fungi</taxon>
        <taxon>Dikarya</taxon>
        <taxon>Ascomycota</taxon>
        <taxon>Pezizomycotina</taxon>
        <taxon>Sordariomycetes</taxon>
        <taxon>Xylariomycetidae</taxon>
        <taxon>Xylariales</taxon>
        <taxon>Diatrypaceae</taxon>
        <taxon>Eutypa</taxon>
    </lineage>
</organism>